<proteinExistence type="predicted"/>
<keyword evidence="2" id="KW-0547">Nucleotide-binding</keyword>
<dbReference type="InterPro" id="IPR003439">
    <property type="entry name" value="ABC_transporter-like_ATP-bd"/>
</dbReference>
<keyword evidence="6" id="KW-1185">Reference proteome</keyword>
<organism evidence="5 6">
    <name type="scientific">Aquisalibacillus elongatus</name>
    <dbReference type="NCBI Taxonomy" id="485577"/>
    <lineage>
        <taxon>Bacteria</taxon>
        <taxon>Bacillati</taxon>
        <taxon>Bacillota</taxon>
        <taxon>Bacilli</taxon>
        <taxon>Bacillales</taxon>
        <taxon>Bacillaceae</taxon>
        <taxon>Aquisalibacillus</taxon>
    </lineage>
</organism>
<dbReference type="OrthoDB" id="9804819at2"/>
<evidence type="ECO:0000256" key="1">
    <source>
        <dbReference type="ARBA" id="ARBA00022448"/>
    </source>
</evidence>
<name>A0A3N5B4K5_9BACI</name>
<dbReference type="SMART" id="SM00382">
    <property type="entry name" value="AAA"/>
    <property type="match status" value="1"/>
</dbReference>
<evidence type="ECO:0000259" key="4">
    <source>
        <dbReference type="PROSITE" id="PS50893"/>
    </source>
</evidence>
<dbReference type="InterPro" id="IPR003593">
    <property type="entry name" value="AAA+_ATPase"/>
</dbReference>
<protein>
    <submittedName>
        <fullName evidence="5">ABC-2 type transport system ATP-binding protein</fullName>
    </submittedName>
</protein>
<dbReference type="Proteomes" id="UP000276443">
    <property type="component" value="Unassembled WGS sequence"/>
</dbReference>
<evidence type="ECO:0000256" key="2">
    <source>
        <dbReference type="ARBA" id="ARBA00022741"/>
    </source>
</evidence>
<dbReference type="CDD" id="cd03230">
    <property type="entry name" value="ABC_DR_subfamily_A"/>
    <property type="match status" value="1"/>
</dbReference>
<keyword evidence="1" id="KW-0813">Transport</keyword>
<accession>A0A3N5B4K5</accession>
<dbReference type="Gene3D" id="3.40.50.300">
    <property type="entry name" value="P-loop containing nucleotide triphosphate hydrolases"/>
    <property type="match status" value="1"/>
</dbReference>
<reference evidence="5 6" key="1">
    <citation type="submission" date="2018-11" db="EMBL/GenBank/DDBJ databases">
        <title>Genomic Encyclopedia of Type Strains, Phase IV (KMG-IV): sequencing the most valuable type-strain genomes for metagenomic binning, comparative biology and taxonomic classification.</title>
        <authorList>
            <person name="Goeker M."/>
        </authorList>
    </citation>
    <scope>NUCLEOTIDE SEQUENCE [LARGE SCALE GENOMIC DNA]</scope>
    <source>
        <strain evidence="5 6">DSM 18090</strain>
    </source>
</reference>
<dbReference type="EMBL" id="RKRF01000010">
    <property type="protein sequence ID" value="RPF52207.1"/>
    <property type="molecule type" value="Genomic_DNA"/>
</dbReference>
<dbReference type="GO" id="GO:0005524">
    <property type="term" value="F:ATP binding"/>
    <property type="evidence" value="ECO:0007669"/>
    <property type="project" value="UniProtKB-KW"/>
</dbReference>
<dbReference type="PANTHER" id="PTHR42939:SF3">
    <property type="entry name" value="ABC TRANSPORTER ATP-BINDING COMPONENT"/>
    <property type="match status" value="1"/>
</dbReference>
<dbReference type="PANTHER" id="PTHR42939">
    <property type="entry name" value="ABC TRANSPORTER ATP-BINDING PROTEIN ALBC-RELATED"/>
    <property type="match status" value="1"/>
</dbReference>
<feature type="domain" description="ABC transporter" evidence="4">
    <location>
        <begin position="5"/>
        <end position="230"/>
    </location>
</feature>
<dbReference type="SUPFAM" id="SSF52540">
    <property type="entry name" value="P-loop containing nucleoside triphosphate hydrolases"/>
    <property type="match status" value="1"/>
</dbReference>
<sequence length="288" mass="33332">MENVVKFENVNKSFNDFQLNDVCFSVKKGYITGFIGPNGSGKTTTIKLIMSLLKRNSGDLKVFGEETVANSKEIKQRIGFVYAENHFYNHLSVKQMKRLVSSFYDNWDESTFQSYMKYFNLPWKKKIKHLSTGMRMKLSLAIALSHDAELIIMDEPTSGLDPVFRREILDILSEIIQDENKTVFFSTHITTDLEQIADYITFIYNGEIIFDDEKDHILEKYHIIRGAKELLDDDIRQMFIHLRETSVGFEALTDNPQKVRNLMGNDIIMEPASLEEIMVYTVRSGQHA</sequence>
<evidence type="ECO:0000256" key="3">
    <source>
        <dbReference type="ARBA" id="ARBA00022840"/>
    </source>
</evidence>
<evidence type="ECO:0000313" key="5">
    <source>
        <dbReference type="EMBL" id="RPF52207.1"/>
    </source>
</evidence>
<evidence type="ECO:0000313" key="6">
    <source>
        <dbReference type="Proteomes" id="UP000276443"/>
    </source>
</evidence>
<dbReference type="RefSeq" id="WP_124222435.1">
    <property type="nucleotide sequence ID" value="NZ_RKRF01000010.1"/>
</dbReference>
<dbReference type="PROSITE" id="PS50893">
    <property type="entry name" value="ABC_TRANSPORTER_2"/>
    <property type="match status" value="1"/>
</dbReference>
<comment type="caution">
    <text evidence="5">The sequence shown here is derived from an EMBL/GenBank/DDBJ whole genome shotgun (WGS) entry which is preliminary data.</text>
</comment>
<gene>
    <name evidence="5" type="ORF">EDC24_2198</name>
</gene>
<keyword evidence="3 5" id="KW-0067">ATP-binding</keyword>
<dbReference type="InterPro" id="IPR027417">
    <property type="entry name" value="P-loop_NTPase"/>
</dbReference>
<dbReference type="InterPro" id="IPR051782">
    <property type="entry name" value="ABC_Transporter_VariousFunc"/>
</dbReference>
<dbReference type="AlphaFoldDB" id="A0A3N5B4K5"/>
<dbReference type="GO" id="GO:0016887">
    <property type="term" value="F:ATP hydrolysis activity"/>
    <property type="evidence" value="ECO:0007669"/>
    <property type="project" value="InterPro"/>
</dbReference>
<dbReference type="Pfam" id="PF00005">
    <property type="entry name" value="ABC_tran"/>
    <property type="match status" value="1"/>
</dbReference>
<dbReference type="NCBIfam" id="NF047565">
    <property type="entry name" value="PSM_export_PmtA"/>
    <property type="match status" value="1"/>
</dbReference>